<accession>A0ABS8K2N9</accession>
<keyword evidence="1 5" id="KW-0489">Methyltransferase</keyword>
<evidence type="ECO:0000313" key="8">
    <source>
        <dbReference type="EMBL" id="MCC8396421.1"/>
    </source>
</evidence>
<name>A0ABS8K2N9_9BURK</name>
<dbReference type="Gene3D" id="3.40.50.150">
    <property type="entry name" value="Vaccinia Virus protein VP39"/>
    <property type="match status" value="1"/>
</dbReference>
<dbReference type="InterPro" id="IPR019874">
    <property type="entry name" value="RF_methyltr_PrmC"/>
</dbReference>
<evidence type="ECO:0000256" key="4">
    <source>
        <dbReference type="ARBA" id="ARBA00048391"/>
    </source>
</evidence>
<dbReference type="InterPro" id="IPR004556">
    <property type="entry name" value="HemK-like"/>
</dbReference>
<dbReference type="EMBL" id="JAJITD010000018">
    <property type="protein sequence ID" value="MCC8396421.1"/>
    <property type="molecule type" value="Genomic_DNA"/>
</dbReference>
<evidence type="ECO:0000256" key="2">
    <source>
        <dbReference type="ARBA" id="ARBA00022679"/>
    </source>
</evidence>
<feature type="binding site" evidence="5">
    <location>
        <position position="198"/>
    </location>
    <ligand>
        <name>S-adenosyl-L-methionine</name>
        <dbReference type="ChEBI" id="CHEBI:59789"/>
    </ligand>
</feature>
<feature type="binding site" evidence="5">
    <location>
        <position position="149"/>
    </location>
    <ligand>
        <name>S-adenosyl-L-methionine</name>
        <dbReference type="ChEBI" id="CHEBI:59789"/>
    </ligand>
</feature>
<feature type="domain" description="Methyltransferase small" evidence="6">
    <location>
        <begin position="111"/>
        <end position="204"/>
    </location>
</feature>
<sequence>MTDTPAPPLDPCASPATADALLRASPLPPLEARILLTHVLGWRRTQLITRGDEPLEAANVERYRALEARRVAGEPVAQLVGAREFFGLEFEVTPHVLIPRPETELLVETALAALENRPRPRVLDLGTGTGAIAVALASTRPDALVWALDRSADALAVAARNGARLLDARRPGGAVTFLQSDWYDSLDAAVRFDAIVSNPPYIASGDPHLLEGDLRFEPRGALTDEADGLSAIRAIIAGAPARLAAGGVLWIEHGYDQAEALRALLSAGGFAQVRSQRDLAGIERISGGVLSSGTSNGRA</sequence>
<dbReference type="InterPro" id="IPR050320">
    <property type="entry name" value="N5-glutamine_MTase"/>
</dbReference>
<feature type="binding site" evidence="5">
    <location>
        <begin position="126"/>
        <end position="130"/>
    </location>
    <ligand>
        <name>S-adenosyl-L-methionine</name>
        <dbReference type="ChEBI" id="CHEBI:59789"/>
    </ligand>
</feature>
<keyword evidence="3 5" id="KW-0949">S-adenosyl-L-methionine</keyword>
<evidence type="ECO:0000313" key="9">
    <source>
        <dbReference type="Proteomes" id="UP001431019"/>
    </source>
</evidence>
<organism evidence="8 9">
    <name type="scientific">Paraburkholderia sejongensis</name>
    <dbReference type="NCBI Taxonomy" id="2886946"/>
    <lineage>
        <taxon>Bacteria</taxon>
        <taxon>Pseudomonadati</taxon>
        <taxon>Pseudomonadota</taxon>
        <taxon>Betaproteobacteria</taxon>
        <taxon>Burkholderiales</taxon>
        <taxon>Burkholderiaceae</taxon>
        <taxon>Paraburkholderia</taxon>
    </lineage>
</organism>
<proteinExistence type="inferred from homology"/>
<dbReference type="HAMAP" id="MF_02126">
    <property type="entry name" value="RF_methyltr_PrmC"/>
    <property type="match status" value="1"/>
</dbReference>
<feature type="binding site" evidence="5">
    <location>
        <begin position="198"/>
        <end position="201"/>
    </location>
    <ligand>
        <name>substrate</name>
    </ligand>
</feature>
<comment type="caution">
    <text evidence="8">The sequence shown here is derived from an EMBL/GenBank/DDBJ whole genome shotgun (WGS) entry which is preliminary data.</text>
</comment>
<dbReference type="Proteomes" id="UP001431019">
    <property type="component" value="Unassembled WGS sequence"/>
</dbReference>
<evidence type="ECO:0000256" key="5">
    <source>
        <dbReference type="HAMAP-Rule" id="MF_02126"/>
    </source>
</evidence>
<dbReference type="GO" id="GO:0102559">
    <property type="term" value="F:peptide chain release factor N(5)-glutamine methyltransferase activity"/>
    <property type="evidence" value="ECO:0007669"/>
    <property type="project" value="UniProtKB-EC"/>
</dbReference>
<feature type="binding site" evidence="5">
    <location>
        <position position="182"/>
    </location>
    <ligand>
        <name>S-adenosyl-L-methionine</name>
        <dbReference type="ChEBI" id="CHEBI:59789"/>
    </ligand>
</feature>
<comment type="function">
    <text evidence="5">Methylates the class 1 translation termination release factors RF1/PrfA and RF2/PrfB on the glutamine residue of the universally conserved GGQ motif.</text>
</comment>
<dbReference type="NCBIfam" id="TIGR00536">
    <property type="entry name" value="hemK_fam"/>
    <property type="match status" value="1"/>
</dbReference>
<evidence type="ECO:0000256" key="1">
    <source>
        <dbReference type="ARBA" id="ARBA00022603"/>
    </source>
</evidence>
<dbReference type="PANTHER" id="PTHR18895">
    <property type="entry name" value="HEMK METHYLTRANSFERASE"/>
    <property type="match status" value="1"/>
</dbReference>
<dbReference type="InterPro" id="IPR002052">
    <property type="entry name" value="DNA_methylase_N6_adenine_CS"/>
</dbReference>
<keyword evidence="9" id="KW-1185">Reference proteome</keyword>
<evidence type="ECO:0000259" key="6">
    <source>
        <dbReference type="Pfam" id="PF05175"/>
    </source>
</evidence>
<comment type="catalytic activity">
    <reaction evidence="4 5">
        <text>L-glutaminyl-[peptide chain release factor] + S-adenosyl-L-methionine = N(5)-methyl-L-glutaminyl-[peptide chain release factor] + S-adenosyl-L-homocysteine + H(+)</text>
        <dbReference type="Rhea" id="RHEA:42896"/>
        <dbReference type="Rhea" id="RHEA-COMP:10271"/>
        <dbReference type="Rhea" id="RHEA-COMP:10272"/>
        <dbReference type="ChEBI" id="CHEBI:15378"/>
        <dbReference type="ChEBI" id="CHEBI:30011"/>
        <dbReference type="ChEBI" id="CHEBI:57856"/>
        <dbReference type="ChEBI" id="CHEBI:59789"/>
        <dbReference type="ChEBI" id="CHEBI:61891"/>
        <dbReference type="EC" id="2.1.1.297"/>
    </reaction>
</comment>
<dbReference type="RefSeq" id="WP_230512760.1">
    <property type="nucleotide sequence ID" value="NZ_JAJITD010000018.1"/>
</dbReference>
<evidence type="ECO:0000259" key="7">
    <source>
        <dbReference type="Pfam" id="PF17827"/>
    </source>
</evidence>
<gene>
    <name evidence="5 8" type="primary">prmC</name>
    <name evidence="8" type="ORF">LJ656_27900</name>
</gene>
<dbReference type="NCBIfam" id="TIGR03534">
    <property type="entry name" value="RF_mod_PrmC"/>
    <property type="match status" value="1"/>
</dbReference>
<feature type="domain" description="Release factor glutamine methyltransferase N-terminal" evidence="7">
    <location>
        <begin position="18"/>
        <end position="81"/>
    </location>
</feature>
<comment type="similarity">
    <text evidence="5">Belongs to the protein N5-glutamine methyltransferase family. PrmC subfamily.</text>
</comment>
<dbReference type="CDD" id="cd02440">
    <property type="entry name" value="AdoMet_MTases"/>
    <property type="match status" value="1"/>
</dbReference>
<dbReference type="SUPFAM" id="SSF53335">
    <property type="entry name" value="S-adenosyl-L-methionine-dependent methyltransferases"/>
    <property type="match status" value="1"/>
</dbReference>
<dbReference type="Pfam" id="PF17827">
    <property type="entry name" value="PrmC_N"/>
    <property type="match status" value="1"/>
</dbReference>
<dbReference type="InterPro" id="IPR007848">
    <property type="entry name" value="Small_mtfrase_dom"/>
</dbReference>
<dbReference type="GO" id="GO:0032259">
    <property type="term" value="P:methylation"/>
    <property type="evidence" value="ECO:0007669"/>
    <property type="project" value="UniProtKB-KW"/>
</dbReference>
<dbReference type="InterPro" id="IPR029063">
    <property type="entry name" value="SAM-dependent_MTases_sf"/>
</dbReference>
<evidence type="ECO:0000256" key="3">
    <source>
        <dbReference type="ARBA" id="ARBA00022691"/>
    </source>
</evidence>
<reference evidence="8 9" key="1">
    <citation type="submission" date="2021-11" db="EMBL/GenBank/DDBJ databases">
        <authorList>
            <person name="Oh E.-T."/>
            <person name="Kim S.-B."/>
        </authorList>
    </citation>
    <scope>NUCLEOTIDE SEQUENCE [LARGE SCALE GENOMIC DNA]</scope>
    <source>
        <strain evidence="8 9">MMS20-SJTR3</strain>
    </source>
</reference>
<keyword evidence="2 5" id="KW-0808">Transferase</keyword>
<dbReference type="EC" id="2.1.1.297" evidence="5"/>
<dbReference type="Pfam" id="PF05175">
    <property type="entry name" value="MTS"/>
    <property type="match status" value="1"/>
</dbReference>
<protein>
    <recommendedName>
        <fullName evidence="5">Release factor glutamine methyltransferase</fullName>
        <shortName evidence="5">RF MTase</shortName>
        <ecNumber evidence="5">2.1.1.297</ecNumber>
    </recommendedName>
    <alternativeName>
        <fullName evidence="5">N5-glutamine methyltransferase PrmC</fullName>
    </alternativeName>
    <alternativeName>
        <fullName evidence="5">Protein-(glutamine-N5) MTase PrmC</fullName>
    </alternativeName>
    <alternativeName>
        <fullName evidence="5">Protein-glutamine N-methyltransferase PrmC</fullName>
    </alternativeName>
</protein>
<dbReference type="InterPro" id="IPR040758">
    <property type="entry name" value="PrmC_N"/>
</dbReference>
<dbReference type="Gene3D" id="1.10.8.10">
    <property type="entry name" value="DNA helicase RuvA subunit, C-terminal domain"/>
    <property type="match status" value="1"/>
</dbReference>
<dbReference type="PANTHER" id="PTHR18895:SF74">
    <property type="entry name" value="MTRF1L RELEASE FACTOR GLUTAMINE METHYLTRANSFERASE"/>
    <property type="match status" value="1"/>
</dbReference>
<dbReference type="PROSITE" id="PS00092">
    <property type="entry name" value="N6_MTASE"/>
    <property type="match status" value="1"/>
</dbReference>